<dbReference type="EMBL" id="MU069742">
    <property type="protein sequence ID" value="KAF5834700.1"/>
    <property type="molecule type" value="Genomic_DNA"/>
</dbReference>
<feature type="compositionally biased region" description="Polar residues" evidence="1">
    <location>
        <begin position="90"/>
        <end position="101"/>
    </location>
</feature>
<feature type="region of interest" description="Disordered" evidence="1">
    <location>
        <begin position="66"/>
        <end position="107"/>
    </location>
</feature>
<name>A0ABQ7GJF9_DUNSA</name>
<dbReference type="Proteomes" id="UP000815325">
    <property type="component" value="Unassembled WGS sequence"/>
</dbReference>
<sequence length="354" mass="37987">MVKGQCKAGTLMQVPRSPKSPVSQYGTGPGKKISLCRFRRTIKHSSRTHLCSFPIAAKSDGYVQNTTGKAPVTHNVSSKSSSSSKRDVKGSNNLGQPCSSHKQPEKESIRSDAAGGTIICEHFDACSGCSVATGVFRPAQYLQAAQFFGSIGLSHFPLVTGPTMGWRCRAKLAVRGEAGRPVIGLFREGSHEVTPIPNCSIHHPRINQAVALIKQLTQQQGTVPYEEATGRGQLRYIQLTAVSSDLKHHLTPAENDPSALVQVVLVWNAVDAASPEASQGRSLAKLLWQEAGFSLDLNEGKGKKGMHSPLLHSVFLNYQAACCNTVFGSSWEHVAGPETVWQPWQGTPVSIGPG</sequence>
<organism evidence="2 3">
    <name type="scientific">Dunaliella salina</name>
    <name type="common">Green alga</name>
    <name type="synonym">Protococcus salinus</name>
    <dbReference type="NCBI Taxonomy" id="3046"/>
    <lineage>
        <taxon>Eukaryota</taxon>
        <taxon>Viridiplantae</taxon>
        <taxon>Chlorophyta</taxon>
        <taxon>core chlorophytes</taxon>
        <taxon>Chlorophyceae</taxon>
        <taxon>CS clade</taxon>
        <taxon>Chlamydomonadales</taxon>
        <taxon>Dunaliellaceae</taxon>
        <taxon>Dunaliella</taxon>
    </lineage>
</organism>
<gene>
    <name evidence="2" type="ORF">DUNSADRAFT_8526</name>
</gene>
<reference evidence="2" key="1">
    <citation type="submission" date="2017-08" db="EMBL/GenBank/DDBJ databases">
        <authorList>
            <person name="Polle J.E."/>
            <person name="Barry K."/>
            <person name="Cushman J."/>
            <person name="Schmutz J."/>
            <person name="Tran D."/>
            <person name="Hathwaick L.T."/>
            <person name="Yim W.C."/>
            <person name="Jenkins J."/>
            <person name="Mckie-Krisberg Z.M."/>
            <person name="Prochnik S."/>
            <person name="Lindquist E."/>
            <person name="Dockter R.B."/>
            <person name="Adam C."/>
            <person name="Molina H."/>
            <person name="Bunkerborg J."/>
            <person name="Jin E."/>
            <person name="Buchheim M."/>
            <person name="Magnuson J."/>
        </authorList>
    </citation>
    <scope>NUCLEOTIDE SEQUENCE</scope>
    <source>
        <strain evidence="2">CCAP 19/18</strain>
    </source>
</reference>
<comment type="caution">
    <text evidence="2">The sequence shown here is derived from an EMBL/GenBank/DDBJ whole genome shotgun (WGS) entry which is preliminary data.</text>
</comment>
<protein>
    <submittedName>
        <fullName evidence="2">Uncharacterized protein</fullName>
    </submittedName>
</protein>
<accession>A0ABQ7GJF9</accession>
<evidence type="ECO:0000313" key="3">
    <source>
        <dbReference type="Proteomes" id="UP000815325"/>
    </source>
</evidence>
<evidence type="ECO:0000313" key="2">
    <source>
        <dbReference type="EMBL" id="KAF5834700.1"/>
    </source>
</evidence>
<keyword evidence="3" id="KW-1185">Reference proteome</keyword>
<dbReference type="Gene3D" id="2.40.50.1070">
    <property type="match status" value="1"/>
</dbReference>
<dbReference type="SUPFAM" id="SSF53335">
    <property type="entry name" value="S-adenosyl-L-methionine-dependent methyltransferases"/>
    <property type="match status" value="1"/>
</dbReference>
<dbReference type="InterPro" id="IPR029063">
    <property type="entry name" value="SAM-dependent_MTases_sf"/>
</dbReference>
<dbReference type="InterPro" id="IPR053304">
    <property type="entry name" value="RNA_M5U_MTase"/>
</dbReference>
<dbReference type="PANTHER" id="PTHR47548:SF1">
    <property type="entry name" value="S-ADENOSYL-L-METHIONINE-DEPENDENT METHYLTRANSFERASES SUPERFAMILY PROTEIN"/>
    <property type="match status" value="1"/>
</dbReference>
<evidence type="ECO:0000256" key="1">
    <source>
        <dbReference type="SAM" id="MobiDB-lite"/>
    </source>
</evidence>
<dbReference type="PANTHER" id="PTHR47548">
    <property type="entry name" value="BNAA06G32370D PROTEIN"/>
    <property type="match status" value="1"/>
</dbReference>
<proteinExistence type="predicted"/>
<feature type="region of interest" description="Disordered" evidence="1">
    <location>
        <begin position="1"/>
        <end position="28"/>
    </location>
</feature>